<keyword evidence="1" id="KW-0812">Transmembrane</keyword>
<reference evidence="3" key="1">
    <citation type="journal article" date="2020" name="mSystems">
        <title>Genome- and Community-Level Interaction Insights into Carbon Utilization and Element Cycling Functions of Hydrothermarchaeota in Hydrothermal Sediment.</title>
        <authorList>
            <person name="Zhou Z."/>
            <person name="Liu Y."/>
            <person name="Xu W."/>
            <person name="Pan J."/>
            <person name="Luo Z.H."/>
            <person name="Li M."/>
        </authorList>
    </citation>
    <scope>NUCLEOTIDE SEQUENCE [LARGE SCALE GENOMIC DNA]</scope>
    <source>
        <strain evidence="4">SpSt-10</strain>
        <strain evidence="3">SpSt-62</strain>
        <strain evidence="2">SpSt-97</strain>
    </source>
</reference>
<organism evidence="3">
    <name type="scientific">Geoglobus ahangari</name>
    <dbReference type="NCBI Taxonomy" id="113653"/>
    <lineage>
        <taxon>Archaea</taxon>
        <taxon>Methanobacteriati</taxon>
        <taxon>Methanobacteriota</taxon>
        <taxon>Archaeoglobi</taxon>
        <taxon>Archaeoglobales</taxon>
        <taxon>Archaeoglobaceae</taxon>
        <taxon>Geoglobus</taxon>
    </lineage>
</organism>
<keyword evidence="1" id="KW-1133">Transmembrane helix</keyword>
<protein>
    <submittedName>
        <fullName evidence="3">DUF131 domain-containing protein</fullName>
    </submittedName>
</protein>
<comment type="caution">
    <text evidence="3">The sequence shown here is derived from an EMBL/GenBank/DDBJ whole genome shotgun (WGS) entry which is preliminary data.</text>
</comment>
<evidence type="ECO:0000313" key="3">
    <source>
        <dbReference type="EMBL" id="HGU59698.1"/>
    </source>
</evidence>
<keyword evidence="1" id="KW-0472">Membrane</keyword>
<dbReference type="EMBL" id="DRUC01000090">
    <property type="protein sequence ID" value="HHF48661.1"/>
    <property type="molecule type" value="Genomic_DNA"/>
</dbReference>
<evidence type="ECO:0000313" key="2">
    <source>
        <dbReference type="EMBL" id="HGE66279.1"/>
    </source>
</evidence>
<dbReference type="InterPro" id="IPR002849">
    <property type="entry name" value="DUF131"/>
</dbReference>
<gene>
    <name evidence="4" type="ORF">ENL48_05885</name>
    <name evidence="3" type="ORF">ENT89_06060</name>
    <name evidence="2" type="ORF">ENX77_04030</name>
</gene>
<evidence type="ECO:0000313" key="4">
    <source>
        <dbReference type="EMBL" id="HHF48661.1"/>
    </source>
</evidence>
<evidence type="ECO:0000256" key="1">
    <source>
        <dbReference type="SAM" id="Phobius"/>
    </source>
</evidence>
<dbReference type="EMBL" id="DTAK01000044">
    <property type="protein sequence ID" value="HGU59698.1"/>
    <property type="molecule type" value="Genomic_DNA"/>
</dbReference>
<name>A0A7C4W444_9EURY</name>
<dbReference type="EMBL" id="DTPI01000028">
    <property type="protein sequence ID" value="HGE66279.1"/>
    <property type="molecule type" value="Genomic_DNA"/>
</dbReference>
<sequence>MNPTKFFLGFILIFLGMILLSLSQKNVEFGGVILIGPIPIVIASSHLMAFVALILLIFLFLVILIILRW</sequence>
<dbReference type="NCBIfam" id="TIGR00304">
    <property type="entry name" value="TIGR00304 family membrane protein"/>
    <property type="match status" value="1"/>
</dbReference>
<dbReference type="Pfam" id="PF01998">
    <property type="entry name" value="DUF131"/>
    <property type="match status" value="1"/>
</dbReference>
<feature type="transmembrane region" description="Helical" evidence="1">
    <location>
        <begin position="47"/>
        <end position="67"/>
    </location>
</feature>
<proteinExistence type="predicted"/>
<dbReference type="AlphaFoldDB" id="A0A7C4W444"/>
<accession>A0A7C4W444</accession>